<dbReference type="AlphaFoldDB" id="A0A2U4FCH6"/>
<accession>A0A2U4FCH6</accession>
<sequence>MRKNILIILFLFILADITFADDVTNIAFEKYQNNSSNENGINSHRNSIGVNFGTTIFYMLLAPSLVNLLLPSNDSENLRLQGTFGLDLTYTFRASEKIDINVDTGFYAMKTYYNNSTSEYNGNVYGLGLSVGGRFYFNSKDRASGFFLMPKVGTTLFITQGKQLQKSTSTYTNRNSNIWDFYVSGEMGFRIDISRGLGINSGVRPFFDISIIDIGFSYKSIIRIVPLPRFAIGILF</sequence>
<proteinExistence type="predicted"/>
<dbReference type="GeneID" id="66487790"/>
<evidence type="ECO:0000313" key="2">
    <source>
        <dbReference type="Proteomes" id="UP000011663"/>
    </source>
</evidence>
<reference evidence="1 2" key="1">
    <citation type="submission" date="2012-07" db="EMBL/GenBank/DDBJ databases">
        <title>Genome sequence of Brachyspira sp. 30446, isolated from a pig with mucohaemorrhagic colitis.</title>
        <authorList>
            <person name="Rubin J.E."/>
            <person name="Fernando C."/>
            <person name="Harding J.C.S."/>
            <person name="Hill J.E."/>
        </authorList>
    </citation>
    <scope>NUCLEOTIDE SEQUENCE [LARGE SCALE GENOMIC DNA]</scope>
    <source>
        <strain evidence="1 2">30446</strain>
    </source>
</reference>
<comment type="caution">
    <text evidence="1">The sequence shown here is derived from an EMBL/GenBank/DDBJ whole genome shotgun (WGS) entry which is preliminary data.</text>
</comment>
<dbReference type="RefSeq" id="WP_008723723.1">
    <property type="nucleotide sequence ID" value="NZ_JH994111.1"/>
</dbReference>
<gene>
    <name evidence="1" type="ORF">A966_06840</name>
</gene>
<organism evidence="1 2">
    <name type="scientific">Brachyspira hampsonii 30446</name>
    <dbReference type="NCBI Taxonomy" id="1289135"/>
    <lineage>
        <taxon>Bacteria</taxon>
        <taxon>Pseudomonadati</taxon>
        <taxon>Spirochaetota</taxon>
        <taxon>Spirochaetia</taxon>
        <taxon>Brachyspirales</taxon>
        <taxon>Brachyspiraceae</taxon>
        <taxon>Brachyspira</taxon>
    </lineage>
</organism>
<dbReference type="EMBL" id="ALNZ01000025">
    <property type="protein sequence ID" value="EKV57164.1"/>
    <property type="molecule type" value="Genomic_DNA"/>
</dbReference>
<dbReference type="OrthoDB" id="306593at2"/>
<dbReference type="STRING" id="1289135.A966_06840"/>
<protein>
    <submittedName>
        <fullName evidence="1">Uncharacterized protein</fullName>
    </submittedName>
</protein>
<evidence type="ECO:0000313" key="1">
    <source>
        <dbReference type="EMBL" id="EKV57164.1"/>
    </source>
</evidence>
<name>A0A2U4FCH6_9SPIR</name>
<dbReference type="Proteomes" id="UP000011663">
    <property type="component" value="Unassembled WGS sequence"/>
</dbReference>